<dbReference type="EMBL" id="KB933277">
    <property type="protein sequence ID" value="EON97180.1"/>
    <property type="molecule type" value="Genomic_DNA"/>
</dbReference>
<keyword evidence="2" id="KW-0813">Transport</keyword>
<organism evidence="9 10">
    <name type="scientific">Phaeoacremonium minimum (strain UCR-PA7)</name>
    <name type="common">Esca disease fungus</name>
    <name type="synonym">Togninia minima</name>
    <dbReference type="NCBI Taxonomy" id="1286976"/>
    <lineage>
        <taxon>Eukaryota</taxon>
        <taxon>Fungi</taxon>
        <taxon>Dikarya</taxon>
        <taxon>Ascomycota</taxon>
        <taxon>Pezizomycotina</taxon>
        <taxon>Sordariomycetes</taxon>
        <taxon>Sordariomycetidae</taxon>
        <taxon>Togniniales</taxon>
        <taxon>Togniniaceae</taxon>
        <taxon>Phaeoacremonium</taxon>
    </lineage>
</organism>
<dbReference type="Gene3D" id="1.20.1250.20">
    <property type="entry name" value="MFS general substrate transporter like domains"/>
    <property type="match status" value="1"/>
</dbReference>
<evidence type="ECO:0000256" key="7">
    <source>
        <dbReference type="SAM" id="Phobius"/>
    </source>
</evidence>
<evidence type="ECO:0000256" key="3">
    <source>
        <dbReference type="ARBA" id="ARBA00022692"/>
    </source>
</evidence>
<keyword evidence="5 7" id="KW-0472">Membrane</keyword>
<evidence type="ECO:0000259" key="8">
    <source>
        <dbReference type="PROSITE" id="PS50850"/>
    </source>
</evidence>
<dbReference type="PANTHER" id="PTHR43791">
    <property type="entry name" value="PERMEASE-RELATED"/>
    <property type="match status" value="1"/>
</dbReference>
<proteinExistence type="predicted"/>
<keyword evidence="10" id="KW-1185">Reference proteome</keyword>
<accession>R8BD12</accession>
<dbReference type="Proteomes" id="UP000014074">
    <property type="component" value="Unassembled WGS sequence"/>
</dbReference>
<keyword evidence="3 7" id="KW-0812">Transmembrane</keyword>
<dbReference type="GeneID" id="19328077"/>
<dbReference type="PROSITE" id="PS50850">
    <property type="entry name" value="MFS"/>
    <property type="match status" value="1"/>
</dbReference>
<dbReference type="AlphaFoldDB" id="R8BD12"/>
<evidence type="ECO:0000256" key="1">
    <source>
        <dbReference type="ARBA" id="ARBA00004141"/>
    </source>
</evidence>
<dbReference type="InterPro" id="IPR011701">
    <property type="entry name" value="MFS"/>
</dbReference>
<evidence type="ECO:0000256" key="6">
    <source>
        <dbReference type="SAM" id="MobiDB-lite"/>
    </source>
</evidence>
<feature type="transmembrane region" description="Helical" evidence="7">
    <location>
        <begin position="176"/>
        <end position="196"/>
    </location>
</feature>
<feature type="compositionally biased region" description="Polar residues" evidence="6">
    <location>
        <begin position="16"/>
        <end position="26"/>
    </location>
</feature>
<dbReference type="InterPro" id="IPR020846">
    <property type="entry name" value="MFS_dom"/>
</dbReference>
<dbReference type="Pfam" id="PF07690">
    <property type="entry name" value="MFS_1"/>
    <property type="match status" value="1"/>
</dbReference>
<protein>
    <submittedName>
        <fullName evidence="9">Putative vitamin h protein</fullName>
    </submittedName>
</protein>
<dbReference type="HOGENOM" id="CLU_001265_0_2_1"/>
<dbReference type="InterPro" id="IPR036259">
    <property type="entry name" value="MFS_trans_sf"/>
</dbReference>
<evidence type="ECO:0000313" key="9">
    <source>
        <dbReference type="EMBL" id="EON97180.1"/>
    </source>
</evidence>
<comment type="subcellular location">
    <subcellularLocation>
        <location evidence="1">Membrane</location>
        <topology evidence="1">Multi-pass membrane protein</topology>
    </subcellularLocation>
</comment>
<sequence length="207" mass="22640">MASSRAGSNEDEKGDTSPSVQSVPNSDQLAVSDAVAVKRLVRKTDLLMMPGLALAYFTHTLDRANLGNAKTDTFEKDLHLVGNQFNLLLVLFYVPYGLFNIPWSILAKRFNSKVIIPIAIAIWGTCTLASVATTNFGGIMACRIIMGAAEAAYKPCEVYYLSLFYTRKEMALRVSWIGQMGFIAGAVSGLISWSVFQWTGHLKVSTC</sequence>
<dbReference type="eggNOG" id="KOG2533">
    <property type="taxonomic scope" value="Eukaryota"/>
</dbReference>
<dbReference type="GO" id="GO:0016020">
    <property type="term" value="C:membrane"/>
    <property type="evidence" value="ECO:0007669"/>
    <property type="project" value="UniProtKB-SubCell"/>
</dbReference>
<dbReference type="SUPFAM" id="SSF103473">
    <property type="entry name" value="MFS general substrate transporter"/>
    <property type="match status" value="1"/>
</dbReference>
<evidence type="ECO:0000256" key="2">
    <source>
        <dbReference type="ARBA" id="ARBA00022448"/>
    </source>
</evidence>
<evidence type="ECO:0000256" key="4">
    <source>
        <dbReference type="ARBA" id="ARBA00022989"/>
    </source>
</evidence>
<dbReference type="GO" id="GO:0022857">
    <property type="term" value="F:transmembrane transporter activity"/>
    <property type="evidence" value="ECO:0007669"/>
    <property type="project" value="InterPro"/>
</dbReference>
<dbReference type="PANTHER" id="PTHR43791:SF9">
    <property type="entry name" value="MAJOR FACILITATOR-TYPE TRANSPORTER HXNP"/>
    <property type="match status" value="1"/>
</dbReference>
<dbReference type="OrthoDB" id="5240277at2759"/>
<feature type="transmembrane region" description="Helical" evidence="7">
    <location>
        <begin position="115"/>
        <end position="136"/>
    </location>
</feature>
<gene>
    <name evidence="9" type="ORF">UCRPA7_7328</name>
</gene>
<evidence type="ECO:0000256" key="5">
    <source>
        <dbReference type="ARBA" id="ARBA00023136"/>
    </source>
</evidence>
<reference evidence="10" key="1">
    <citation type="journal article" date="2013" name="Genome Announc.">
        <title>Draft genome sequence of the ascomycete Phaeoacremonium aleophilum strain UCR-PA7, a causal agent of the esca disease complex in grapevines.</title>
        <authorList>
            <person name="Blanco-Ulate B."/>
            <person name="Rolshausen P."/>
            <person name="Cantu D."/>
        </authorList>
    </citation>
    <scope>NUCLEOTIDE SEQUENCE [LARGE SCALE GENOMIC DNA]</scope>
    <source>
        <strain evidence="10">UCR-PA7</strain>
    </source>
</reference>
<feature type="domain" description="Major facilitator superfamily (MFS) profile" evidence="8">
    <location>
        <begin position="48"/>
        <end position="207"/>
    </location>
</feature>
<dbReference type="KEGG" id="tmn:UCRPA7_7328"/>
<keyword evidence="4 7" id="KW-1133">Transmembrane helix</keyword>
<feature type="transmembrane region" description="Helical" evidence="7">
    <location>
        <begin position="85"/>
        <end position="103"/>
    </location>
</feature>
<dbReference type="RefSeq" id="XP_007918051.1">
    <property type="nucleotide sequence ID" value="XM_007919860.1"/>
</dbReference>
<feature type="region of interest" description="Disordered" evidence="6">
    <location>
        <begin position="1"/>
        <end position="26"/>
    </location>
</feature>
<evidence type="ECO:0000313" key="10">
    <source>
        <dbReference type="Proteomes" id="UP000014074"/>
    </source>
</evidence>
<name>R8BD12_PHAM7</name>